<dbReference type="EMBL" id="AP023396">
    <property type="protein sequence ID" value="BCK57044.1"/>
    <property type="molecule type" value="Genomic_DNA"/>
</dbReference>
<evidence type="ECO:0000313" key="2">
    <source>
        <dbReference type="Proteomes" id="UP000516173"/>
    </source>
</evidence>
<proteinExistence type="predicted"/>
<organism evidence="1 2">
    <name type="scientific">Nocardia wallacei</name>
    <dbReference type="NCBI Taxonomy" id="480035"/>
    <lineage>
        <taxon>Bacteria</taxon>
        <taxon>Bacillati</taxon>
        <taxon>Actinomycetota</taxon>
        <taxon>Actinomycetes</taxon>
        <taxon>Mycobacteriales</taxon>
        <taxon>Nocardiaceae</taxon>
        <taxon>Nocardia</taxon>
    </lineage>
</organism>
<dbReference type="GeneID" id="80349265"/>
<evidence type="ECO:0000313" key="1">
    <source>
        <dbReference type="EMBL" id="BCK57044.1"/>
    </source>
</evidence>
<sequence>MSERSERDVSAATSVLVLGSSVSEVGAVSERSERSIDAATSVLVPEASASEVEA</sequence>
<dbReference type="AlphaFoldDB" id="A0A7G1KV90"/>
<dbReference type="Proteomes" id="UP000516173">
    <property type="component" value="Chromosome"/>
</dbReference>
<gene>
    <name evidence="1" type="ORF">NWFMUON74_48160</name>
</gene>
<reference evidence="1 2" key="1">
    <citation type="submission" date="2020-08" db="EMBL/GenBank/DDBJ databases">
        <title>Genome Sequencing of Nocardia wallacei strain FMUON74 and assembly.</title>
        <authorList>
            <person name="Toyokawa M."/>
            <person name="Uesaka K."/>
        </authorList>
    </citation>
    <scope>NUCLEOTIDE SEQUENCE [LARGE SCALE GENOMIC DNA]</scope>
    <source>
        <strain evidence="1 2">FMUON74</strain>
    </source>
</reference>
<protein>
    <submittedName>
        <fullName evidence="1">Uncharacterized protein</fullName>
    </submittedName>
</protein>
<name>A0A7G1KV90_9NOCA</name>
<dbReference type="KEGG" id="nwl:NWFMUON74_48160"/>
<accession>A0A7G1KV90</accession>
<keyword evidence="2" id="KW-1185">Reference proteome</keyword>
<dbReference type="RefSeq" id="WP_187684003.1">
    <property type="nucleotide sequence ID" value="NZ_AP023396.1"/>
</dbReference>